<comment type="caution">
    <text evidence="11">The sequence shown here is derived from an EMBL/GenBank/DDBJ whole genome shotgun (WGS) entry which is preliminary data.</text>
</comment>
<dbReference type="GO" id="GO:0004674">
    <property type="term" value="F:protein serine/threonine kinase activity"/>
    <property type="evidence" value="ECO:0007669"/>
    <property type="project" value="UniProtKB-KW"/>
</dbReference>
<evidence type="ECO:0000256" key="3">
    <source>
        <dbReference type="ARBA" id="ARBA00022741"/>
    </source>
</evidence>
<evidence type="ECO:0000256" key="4">
    <source>
        <dbReference type="ARBA" id="ARBA00022777"/>
    </source>
</evidence>
<dbReference type="PROSITE" id="PS00108">
    <property type="entry name" value="PROTEIN_KINASE_ST"/>
    <property type="match status" value="1"/>
</dbReference>
<gene>
    <name evidence="11" type="ORF">TSOC_000908</name>
</gene>
<feature type="cross-link" description="Glycyl lysine isopeptide (Lys-Gly) (interchain with G-Cter in SUMO2)" evidence="8">
    <location>
        <position position="405"/>
    </location>
</feature>
<feature type="binding site" evidence="7">
    <location>
        <position position="421"/>
    </location>
    <ligand>
        <name>ATP</name>
        <dbReference type="ChEBI" id="CHEBI:30616"/>
    </ligand>
</feature>
<evidence type="ECO:0000256" key="1">
    <source>
        <dbReference type="ARBA" id="ARBA00022527"/>
    </source>
</evidence>
<dbReference type="PROSITE" id="PS50011">
    <property type="entry name" value="PROTEIN_KINASE_DOM"/>
    <property type="match status" value="1"/>
</dbReference>
<feature type="domain" description="Protein kinase" evidence="10">
    <location>
        <begin position="280"/>
        <end position="564"/>
    </location>
</feature>
<feature type="active site" description="Proton acceptor" evidence="6">
    <location>
        <position position="403"/>
    </location>
</feature>
<name>A0A2J8AI61_9CHLO</name>
<feature type="region of interest" description="Disordered" evidence="9">
    <location>
        <begin position="550"/>
        <end position="572"/>
    </location>
</feature>
<feature type="binding site" evidence="7">
    <location>
        <begin position="356"/>
        <end position="358"/>
    </location>
    <ligand>
        <name>ATP</name>
        <dbReference type="ChEBI" id="CHEBI:30616"/>
    </ligand>
</feature>
<keyword evidence="1" id="KW-0723">Serine/threonine-protein kinase</keyword>
<evidence type="ECO:0000256" key="5">
    <source>
        <dbReference type="ARBA" id="ARBA00022840"/>
    </source>
</evidence>
<feature type="compositionally biased region" description="Low complexity" evidence="9">
    <location>
        <begin position="58"/>
        <end position="88"/>
    </location>
</feature>
<dbReference type="Gene3D" id="1.10.510.10">
    <property type="entry name" value="Transferase(Phosphotransferase) domain 1"/>
    <property type="match status" value="1"/>
</dbReference>
<dbReference type="SUPFAM" id="SSF56112">
    <property type="entry name" value="Protein kinase-like (PK-like)"/>
    <property type="match status" value="1"/>
</dbReference>
<reference evidence="11 12" key="1">
    <citation type="journal article" date="2017" name="Mol. Biol. Evol.">
        <title>The 4-celled Tetrabaena socialis nuclear genome reveals the essential components for genetic control of cell number at the origin of multicellularity in the volvocine lineage.</title>
        <authorList>
            <person name="Featherston J."/>
            <person name="Arakaki Y."/>
            <person name="Hanschen E.R."/>
            <person name="Ferris P.J."/>
            <person name="Michod R.E."/>
            <person name="Olson B.J.S.C."/>
            <person name="Nozaki H."/>
            <person name="Durand P.M."/>
        </authorList>
    </citation>
    <scope>NUCLEOTIDE SEQUENCE [LARGE SCALE GENOMIC DNA]</scope>
    <source>
        <strain evidence="11 12">NIES-571</strain>
    </source>
</reference>
<evidence type="ECO:0000256" key="7">
    <source>
        <dbReference type="PIRSR" id="PIRSR630616-2"/>
    </source>
</evidence>
<evidence type="ECO:0000256" key="8">
    <source>
        <dbReference type="PIRSR" id="PIRSR630616-3"/>
    </source>
</evidence>
<keyword evidence="12" id="KW-1185">Reference proteome</keyword>
<dbReference type="AlphaFoldDB" id="A0A2J8AI61"/>
<feature type="region of interest" description="Disordered" evidence="9">
    <location>
        <begin position="172"/>
        <end position="227"/>
    </location>
</feature>
<dbReference type="InterPro" id="IPR008271">
    <property type="entry name" value="Ser/Thr_kinase_AS"/>
</dbReference>
<dbReference type="FunFam" id="1.10.510.10:FF:000813">
    <property type="entry name" value="Aurora-like kinase"/>
    <property type="match status" value="1"/>
</dbReference>
<dbReference type="InterPro" id="IPR000719">
    <property type="entry name" value="Prot_kinase_dom"/>
</dbReference>
<dbReference type="Proteomes" id="UP000236333">
    <property type="component" value="Unassembled WGS sequence"/>
</dbReference>
<feature type="binding site" evidence="7">
    <location>
        <begin position="407"/>
        <end position="408"/>
    </location>
    <ligand>
        <name>ATP</name>
        <dbReference type="ChEBI" id="CHEBI:30616"/>
    </ligand>
</feature>
<organism evidence="11 12">
    <name type="scientific">Tetrabaena socialis</name>
    <dbReference type="NCBI Taxonomy" id="47790"/>
    <lineage>
        <taxon>Eukaryota</taxon>
        <taxon>Viridiplantae</taxon>
        <taxon>Chlorophyta</taxon>
        <taxon>core chlorophytes</taxon>
        <taxon>Chlorophyceae</taxon>
        <taxon>CS clade</taxon>
        <taxon>Chlamydomonadales</taxon>
        <taxon>Tetrabaenaceae</taxon>
        <taxon>Tetrabaena</taxon>
    </lineage>
</organism>
<dbReference type="OrthoDB" id="377346at2759"/>
<dbReference type="Pfam" id="PF00069">
    <property type="entry name" value="Pkinase"/>
    <property type="match status" value="1"/>
</dbReference>
<feature type="region of interest" description="Disordered" evidence="9">
    <location>
        <begin position="52"/>
        <end position="88"/>
    </location>
</feature>
<evidence type="ECO:0000256" key="6">
    <source>
        <dbReference type="PIRSR" id="PIRSR630616-1"/>
    </source>
</evidence>
<evidence type="ECO:0000313" key="11">
    <source>
        <dbReference type="EMBL" id="PNH12197.1"/>
    </source>
</evidence>
<evidence type="ECO:0000259" key="10">
    <source>
        <dbReference type="PROSITE" id="PS50011"/>
    </source>
</evidence>
<dbReference type="EMBL" id="PGGS01000013">
    <property type="protein sequence ID" value="PNH12197.1"/>
    <property type="molecule type" value="Genomic_DNA"/>
</dbReference>
<protein>
    <submittedName>
        <fullName evidence="11">Aurora kinase B</fullName>
    </submittedName>
</protein>
<accession>A0A2J8AI61</accession>
<feature type="binding site" evidence="7">
    <location>
        <position position="308"/>
    </location>
    <ligand>
        <name>ATP</name>
        <dbReference type="ChEBI" id="CHEBI:30616"/>
    </ligand>
</feature>
<evidence type="ECO:0000256" key="2">
    <source>
        <dbReference type="ARBA" id="ARBA00022679"/>
    </source>
</evidence>
<dbReference type="SMART" id="SM00220">
    <property type="entry name" value="S_TKc"/>
    <property type="match status" value="1"/>
</dbReference>
<dbReference type="InterPro" id="IPR011009">
    <property type="entry name" value="Kinase-like_dom_sf"/>
</dbReference>
<dbReference type="PANTHER" id="PTHR24350">
    <property type="entry name" value="SERINE/THREONINE-PROTEIN KINASE IAL-RELATED"/>
    <property type="match status" value="1"/>
</dbReference>
<evidence type="ECO:0000256" key="9">
    <source>
        <dbReference type="SAM" id="MobiDB-lite"/>
    </source>
</evidence>
<keyword evidence="3 7" id="KW-0547">Nucleotide-binding</keyword>
<dbReference type="InterPro" id="IPR030616">
    <property type="entry name" value="Aur-like"/>
</dbReference>
<keyword evidence="5 7" id="KW-0067">ATP-binding</keyword>
<feature type="compositionally biased region" description="Low complexity" evidence="9">
    <location>
        <begin position="172"/>
        <end position="197"/>
    </location>
</feature>
<keyword evidence="2" id="KW-0808">Transferase</keyword>
<evidence type="ECO:0000313" key="12">
    <source>
        <dbReference type="Proteomes" id="UP000236333"/>
    </source>
</evidence>
<proteinExistence type="predicted"/>
<keyword evidence="4 11" id="KW-0418">Kinase</keyword>
<sequence length="572" mass="59740">MVHAHALRAIVRPGDMSRPGDVSPLAPEPASPVWPFPARAPVEYPQPASSFAAHSMRHLQQQQQQHARSAADAAGGAPASAPGSSFGSSHARVNIAAAAHPSTPPAAAAGSPTPFTESAAWQPAVHALQPAVHALPAFKAMSAPAHDHGLLYGPAAAVPPLVAALSATNSSSSNAFGNSSSGSVFSSGSTGSLTISSRRPVLDRTASDAAACPGTPGMPPPPLLAAATSAPAPPLPPIATAAAFAAAAAAAAPPAPSSLLAVSPAAPEAMRRSVWALEDYQVARRLYKGSTSRWAATCLRSGLTVALKVYFLNRVPRNVIHMVKREIELHCPLEHPHVIALYAAFLDSHRIVLVQEYAARGDLYQLLRQMGGRMTEVQCSELVMRPFLEAVAFLHARGLCHRDIKPENLLYTDKWVLKVADFGVSINLLEERAVTRAGTLEYMAPEVSRCPLKAQPQENKEDASLAYTSAVDVWAAGVLAYELLVGFAPIVSPTPPQHPHPAAPAAGAGAGGSVRHFVETEATPRALHFPGSLSGACRSFIRAALEEEAADRPTAQQLRGHPWLGNGGTLSA</sequence>
<dbReference type="GO" id="GO:0005524">
    <property type="term" value="F:ATP binding"/>
    <property type="evidence" value="ECO:0007669"/>
    <property type="project" value="UniProtKB-KW"/>
</dbReference>